<evidence type="ECO:0000256" key="3">
    <source>
        <dbReference type="ARBA" id="ARBA00022643"/>
    </source>
</evidence>
<feature type="binding site" evidence="5">
    <location>
        <position position="37"/>
    </location>
    <ligand>
        <name>FMN</name>
        <dbReference type="ChEBI" id="CHEBI:58210"/>
    </ligand>
</feature>
<organism evidence="7 8">
    <name type="scientific">Dielma fastidiosa</name>
    <dbReference type="NCBI Taxonomy" id="1034346"/>
    <lineage>
        <taxon>Bacteria</taxon>
        <taxon>Bacillati</taxon>
        <taxon>Bacillota</taxon>
        <taxon>Erysipelotrichia</taxon>
        <taxon>Erysipelotrichales</taxon>
        <taxon>Erysipelotrichaceae</taxon>
        <taxon>Dielma</taxon>
    </lineage>
</organism>
<comment type="function">
    <text evidence="5">Flavin prenyltransferase that catalyzes the synthesis of the prenylated FMN cofactor (prenyl-FMN) for 4-hydroxy-3-polyprenylbenzoic acid decarboxylase UbiD. The prenyltransferase is metal-independent and links a dimethylallyl moiety from dimethylallyl monophosphate (DMAP) to the flavin N5 and C6 atoms of FMN.</text>
</comment>
<comment type="caution">
    <text evidence="5">Lacks conserved residue(s) required for the propagation of feature annotation.</text>
</comment>
<proteinExistence type="inferred from homology"/>
<gene>
    <name evidence="5" type="primary">ubiX</name>
    <name evidence="7" type="ORF">DES51_10911</name>
</gene>
<evidence type="ECO:0000256" key="2">
    <source>
        <dbReference type="ARBA" id="ARBA00022630"/>
    </source>
</evidence>
<dbReference type="InterPro" id="IPR036551">
    <property type="entry name" value="Flavin_trans-like"/>
</dbReference>
<dbReference type="NCBIfam" id="NF004685">
    <property type="entry name" value="PRK06029.1"/>
    <property type="match status" value="1"/>
</dbReference>
<keyword evidence="4 5" id="KW-0808">Transferase</keyword>
<reference evidence="7 8" key="1">
    <citation type="submission" date="2018-05" db="EMBL/GenBank/DDBJ databases">
        <title>Genomic Encyclopedia of Type Strains, Phase IV (KMG-IV): sequencing the most valuable type-strain genomes for metagenomic binning, comparative biology and taxonomic classification.</title>
        <authorList>
            <person name="Goeker M."/>
        </authorList>
    </citation>
    <scope>NUCLEOTIDE SEQUENCE [LARGE SCALE GENOMIC DNA]</scope>
    <source>
        <strain evidence="7 8">JC118</strain>
    </source>
</reference>
<dbReference type="SUPFAM" id="SSF52507">
    <property type="entry name" value="Homo-oligomeric flavin-containing Cys decarboxylases, HFCD"/>
    <property type="match status" value="1"/>
</dbReference>
<evidence type="ECO:0000259" key="6">
    <source>
        <dbReference type="Pfam" id="PF02441"/>
    </source>
</evidence>
<evidence type="ECO:0000256" key="5">
    <source>
        <dbReference type="HAMAP-Rule" id="MF_01984"/>
    </source>
</evidence>
<feature type="binding site" evidence="5">
    <location>
        <begin position="88"/>
        <end position="91"/>
    </location>
    <ligand>
        <name>FMN</name>
        <dbReference type="ChEBI" id="CHEBI:58210"/>
    </ligand>
</feature>
<keyword evidence="2 5" id="KW-0285">Flavoprotein</keyword>
<feature type="binding site" evidence="5">
    <location>
        <position position="154"/>
    </location>
    <ligand>
        <name>dimethylallyl phosphate</name>
        <dbReference type="ChEBI" id="CHEBI:88052"/>
    </ligand>
</feature>
<keyword evidence="1 5" id="KW-0637">Prenyltransferase</keyword>
<dbReference type="RefSeq" id="WP_022938955.1">
    <property type="nucleotide sequence ID" value="NZ_CABKRQ010000007.1"/>
</dbReference>
<dbReference type="Gene3D" id="3.40.50.1950">
    <property type="entry name" value="Flavin prenyltransferase-like"/>
    <property type="match status" value="1"/>
</dbReference>
<keyword evidence="8" id="KW-1185">Reference proteome</keyword>
<comment type="caution">
    <text evidence="7">The sequence shown here is derived from an EMBL/GenBank/DDBJ whole genome shotgun (WGS) entry which is preliminary data.</text>
</comment>
<dbReference type="STRING" id="1034346.GCA_000313565_02672"/>
<evidence type="ECO:0000256" key="1">
    <source>
        <dbReference type="ARBA" id="ARBA00022602"/>
    </source>
</evidence>
<dbReference type="HAMAP" id="MF_01984">
    <property type="entry name" value="ubiX_pad"/>
    <property type="match status" value="1"/>
</dbReference>
<dbReference type="EMBL" id="QJKH01000009">
    <property type="protein sequence ID" value="PXX77760.1"/>
    <property type="molecule type" value="Genomic_DNA"/>
</dbReference>
<feature type="binding site" evidence="5">
    <location>
        <position position="123"/>
    </location>
    <ligand>
        <name>FMN</name>
        <dbReference type="ChEBI" id="CHEBI:58210"/>
    </ligand>
</feature>
<keyword evidence="3 5" id="KW-0288">FMN</keyword>
<feature type="domain" description="Flavoprotein" evidence="6">
    <location>
        <begin position="2"/>
        <end position="173"/>
    </location>
</feature>
<dbReference type="OrthoDB" id="9781577at2"/>
<dbReference type="InterPro" id="IPR004507">
    <property type="entry name" value="UbiX-like"/>
</dbReference>
<dbReference type="InterPro" id="IPR003382">
    <property type="entry name" value="Flavoprotein"/>
</dbReference>
<name>A0A318KJY7_9FIRM</name>
<protein>
    <recommendedName>
        <fullName evidence="5">Flavin prenyltransferase UbiX</fullName>
        <ecNumber evidence="5">2.5.1.129</ecNumber>
    </recommendedName>
</protein>
<dbReference type="NCBIfam" id="TIGR00421">
    <property type="entry name" value="ubiX_pad"/>
    <property type="match status" value="1"/>
</dbReference>
<accession>A0A318KJY7</accession>
<sequence length="189" mass="20902">MKRIIVGISGASGLPLAVHLLEALKMNPEVETILTVSESAKQTLMLETSISFESLLSKADHYEDVKNIGAAIASGTYPSAGMIIIPCSMKTAAGIANGYSDNLLLRCADVMIKEHRQLILAVRENPLSAIHLENLLKLSRFSNITIMPMILTYYQKPTTIKEMEDHLIGKLLAQFELSYQPFKPWQPNC</sequence>
<dbReference type="Pfam" id="PF02441">
    <property type="entry name" value="Flavoprotein"/>
    <property type="match status" value="1"/>
</dbReference>
<dbReference type="GO" id="GO:0106141">
    <property type="term" value="F:flavin prenyltransferase activity"/>
    <property type="evidence" value="ECO:0007669"/>
    <property type="project" value="UniProtKB-EC"/>
</dbReference>
<comment type="catalytic activity">
    <reaction evidence="5">
        <text>dimethylallyl phosphate + FMNH2 = prenylated FMNH2 + phosphate</text>
        <dbReference type="Rhea" id="RHEA:37743"/>
        <dbReference type="ChEBI" id="CHEBI:43474"/>
        <dbReference type="ChEBI" id="CHEBI:57618"/>
        <dbReference type="ChEBI" id="CHEBI:87467"/>
        <dbReference type="ChEBI" id="CHEBI:88052"/>
        <dbReference type="EC" id="2.5.1.129"/>
    </reaction>
</comment>
<feature type="binding site" evidence="5">
    <location>
        <begin position="10"/>
        <end position="12"/>
    </location>
    <ligand>
        <name>FMN</name>
        <dbReference type="ChEBI" id="CHEBI:58210"/>
    </ligand>
</feature>
<evidence type="ECO:0000256" key="4">
    <source>
        <dbReference type="ARBA" id="ARBA00022679"/>
    </source>
</evidence>
<dbReference type="EC" id="2.5.1.129" evidence="5"/>
<comment type="similarity">
    <text evidence="5">Belongs to the UbiX/PAD1 family.</text>
</comment>
<feature type="binding site" evidence="5">
    <location>
        <position position="170"/>
    </location>
    <ligand>
        <name>dimethylallyl phosphate</name>
        <dbReference type="ChEBI" id="CHEBI:88052"/>
    </ligand>
</feature>
<dbReference type="Proteomes" id="UP000247612">
    <property type="component" value="Unassembled WGS sequence"/>
</dbReference>
<evidence type="ECO:0000313" key="8">
    <source>
        <dbReference type="Proteomes" id="UP000247612"/>
    </source>
</evidence>
<evidence type="ECO:0000313" key="7">
    <source>
        <dbReference type="EMBL" id="PXX77760.1"/>
    </source>
</evidence>
<dbReference type="AlphaFoldDB" id="A0A318KJY7"/>